<dbReference type="InterPro" id="IPR011701">
    <property type="entry name" value="MFS"/>
</dbReference>
<feature type="transmembrane region" description="Helical" evidence="3">
    <location>
        <begin position="98"/>
        <end position="119"/>
    </location>
</feature>
<dbReference type="PANTHER" id="PTHR11360:SF284">
    <property type="entry name" value="EG:103B4.3 PROTEIN-RELATED"/>
    <property type="match status" value="1"/>
</dbReference>
<dbReference type="InterPro" id="IPR050327">
    <property type="entry name" value="Proton-linked_MCT"/>
</dbReference>
<dbReference type="OrthoDB" id="6499973at2759"/>
<keyword evidence="5" id="KW-1185">Reference proteome</keyword>
<dbReference type="SUPFAM" id="SSF103473">
    <property type="entry name" value="MFS general substrate transporter"/>
    <property type="match status" value="1"/>
</dbReference>
<proteinExistence type="inferred from homology"/>
<evidence type="ECO:0000256" key="3">
    <source>
        <dbReference type="SAM" id="Phobius"/>
    </source>
</evidence>
<keyword evidence="3" id="KW-0812">Transmembrane</keyword>
<sequence>MATTIQIKEINEQTITSGRSIYDEKVLKDNDQQEPLDGRKEVDEATIQGEEEGPDGGYGWFIVLGAFMVQCTSFGTATSVMQDYYERHVFGIESSVQLSFVGTLALVFINLMGPVAQILRSIVGLRMVMVIGMLLITIGLEMAGFAWQMAVAPQYFTRRRGLALGLIASGSGIGGLVIPFIMSPINSSIGPAWTYRVMGFVCLACDLVAVALIKELKPAPKQRKKFTDIVKFGVLKDGSALVAVAATANFVGRILAGIMADRIGRINTNIIITILGGLSSFLIWTFAFTYGVMMAFAVIFGLFCGSYFALLSPITASILGMERFPSGLSLLLITNIISVFGPNISGGIEASVSDIQPYFVYKMFTGACYLAGSVFLIALKLRMDKNPFAKI</sequence>
<dbReference type="InterPro" id="IPR036259">
    <property type="entry name" value="MFS_trans_sf"/>
</dbReference>
<protein>
    <recommendedName>
        <fullName evidence="6">Major facilitator superfamily (MFS) profile domain-containing protein</fullName>
    </recommendedName>
</protein>
<keyword evidence="3" id="KW-1133">Transmembrane helix</keyword>
<dbReference type="GO" id="GO:0022857">
    <property type="term" value="F:transmembrane transporter activity"/>
    <property type="evidence" value="ECO:0007669"/>
    <property type="project" value="InterPro"/>
</dbReference>
<evidence type="ECO:0000256" key="2">
    <source>
        <dbReference type="ARBA" id="ARBA00006727"/>
    </source>
</evidence>
<comment type="subcellular location">
    <subcellularLocation>
        <location evidence="1">Membrane</location>
        <topology evidence="1">Multi-pass membrane protein</topology>
    </subcellularLocation>
</comment>
<evidence type="ECO:0000313" key="5">
    <source>
        <dbReference type="Proteomes" id="UP000605846"/>
    </source>
</evidence>
<feature type="transmembrane region" description="Helical" evidence="3">
    <location>
        <begin position="193"/>
        <end position="213"/>
    </location>
</feature>
<dbReference type="AlphaFoldDB" id="A0A8H7BF53"/>
<comment type="similarity">
    <text evidence="2">Belongs to the major facilitator superfamily. Monocarboxylate porter (TC 2.A.1.13) family.</text>
</comment>
<evidence type="ECO:0000256" key="1">
    <source>
        <dbReference type="ARBA" id="ARBA00004141"/>
    </source>
</evidence>
<dbReference type="Pfam" id="PF07690">
    <property type="entry name" value="MFS_1"/>
    <property type="match status" value="1"/>
</dbReference>
<name>A0A8H7BF53_9FUNG</name>
<reference evidence="4" key="1">
    <citation type="submission" date="2020-01" db="EMBL/GenBank/DDBJ databases">
        <title>Genome Sequencing of Three Apophysomyces-Like Fungal Strains Confirms a Novel Fungal Genus in the Mucoromycota with divergent Burkholderia-like Endosymbiotic Bacteria.</title>
        <authorList>
            <person name="Stajich J.E."/>
            <person name="Macias A.M."/>
            <person name="Carter-House D."/>
            <person name="Lovett B."/>
            <person name="Kasson L.R."/>
            <person name="Berry K."/>
            <person name="Grigoriev I."/>
            <person name="Chang Y."/>
            <person name="Spatafora J."/>
            <person name="Kasson M.T."/>
        </authorList>
    </citation>
    <scope>NUCLEOTIDE SEQUENCE</scope>
    <source>
        <strain evidence="4">NRRL A-21654</strain>
    </source>
</reference>
<evidence type="ECO:0000313" key="4">
    <source>
        <dbReference type="EMBL" id="KAF7721151.1"/>
    </source>
</evidence>
<dbReference type="Gene3D" id="1.20.1250.20">
    <property type="entry name" value="MFS general substrate transporter like domains"/>
    <property type="match status" value="2"/>
</dbReference>
<organism evidence="4 5">
    <name type="scientific">Apophysomyces ossiformis</name>
    <dbReference type="NCBI Taxonomy" id="679940"/>
    <lineage>
        <taxon>Eukaryota</taxon>
        <taxon>Fungi</taxon>
        <taxon>Fungi incertae sedis</taxon>
        <taxon>Mucoromycota</taxon>
        <taxon>Mucoromycotina</taxon>
        <taxon>Mucoromycetes</taxon>
        <taxon>Mucorales</taxon>
        <taxon>Mucorineae</taxon>
        <taxon>Mucoraceae</taxon>
        <taxon>Apophysomyces</taxon>
    </lineage>
</organism>
<evidence type="ECO:0008006" key="6">
    <source>
        <dbReference type="Google" id="ProtNLM"/>
    </source>
</evidence>
<accession>A0A8H7BF53</accession>
<dbReference type="PANTHER" id="PTHR11360">
    <property type="entry name" value="MONOCARBOXYLATE TRANSPORTER"/>
    <property type="match status" value="1"/>
</dbReference>
<dbReference type="GO" id="GO:0016020">
    <property type="term" value="C:membrane"/>
    <property type="evidence" value="ECO:0007669"/>
    <property type="project" value="UniProtKB-SubCell"/>
</dbReference>
<feature type="transmembrane region" description="Helical" evidence="3">
    <location>
        <begin position="293"/>
        <end position="316"/>
    </location>
</feature>
<feature type="transmembrane region" description="Helical" evidence="3">
    <location>
        <begin position="328"/>
        <end position="348"/>
    </location>
</feature>
<feature type="transmembrane region" description="Helical" evidence="3">
    <location>
        <begin position="125"/>
        <end position="150"/>
    </location>
</feature>
<feature type="transmembrane region" description="Helical" evidence="3">
    <location>
        <begin position="162"/>
        <end position="181"/>
    </location>
</feature>
<keyword evidence="3" id="KW-0472">Membrane</keyword>
<dbReference type="Proteomes" id="UP000605846">
    <property type="component" value="Unassembled WGS sequence"/>
</dbReference>
<feature type="transmembrane region" description="Helical" evidence="3">
    <location>
        <begin position="266"/>
        <end position="287"/>
    </location>
</feature>
<comment type="caution">
    <text evidence="4">The sequence shown here is derived from an EMBL/GenBank/DDBJ whole genome shotgun (WGS) entry which is preliminary data.</text>
</comment>
<gene>
    <name evidence="4" type="ORF">EC973_005358</name>
</gene>
<feature type="transmembrane region" description="Helical" evidence="3">
    <location>
        <begin position="360"/>
        <end position="381"/>
    </location>
</feature>
<dbReference type="EMBL" id="JABAYA010000300">
    <property type="protein sequence ID" value="KAF7721151.1"/>
    <property type="molecule type" value="Genomic_DNA"/>
</dbReference>